<dbReference type="STRING" id="1220554.GCA_001552135_03286"/>
<dbReference type="Pfam" id="PF07510">
    <property type="entry name" value="GmrSD_C"/>
    <property type="match status" value="1"/>
</dbReference>
<feature type="chain" id="PRO_5022731025" evidence="1">
    <location>
        <begin position="34"/>
        <end position="226"/>
    </location>
</feature>
<gene>
    <name evidence="3" type="ORF">FXF69_39185</name>
</gene>
<evidence type="ECO:0000313" key="3">
    <source>
        <dbReference type="EMBL" id="TYB40029.1"/>
    </source>
</evidence>
<name>A0A5D0N6Q6_9ACTN</name>
<evidence type="ECO:0000256" key="1">
    <source>
        <dbReference type="SAM" id="SignalP"/>
    </source>
</evidence>
<comment type="caution">
    <text evidence="3">The sequence shown here is derived from an EMBL/GenBank/DDBJ whole genome shotgun (WGS) entry which is preliminary data.</text>
</comment>
<dbReference type="PANTHER" id="PTHR24094">
    <property type="entry name" value="SECRETED PROTEIN"/>
    <property type="match status" value="1"/>
</dbReference>
<evidence type="ECO:0000313" key="4">
    <source>
        <dbReference type="Proteomes" id="UP000323380"/>
    </source>
</evidence>
<keyword evidence="1" id="KW-0732">Signal</keyword>
<dbReference type="Proteomes" id="UP000323380">
    <property type="component" value="Unassembled WGS sequence"/>
</dbReference>
<keyword evidence="3" id="KW-0378">Hydrolase</keyword>
<dbReference type="InterPro" id="IPR011089">
    <property type="entry name" value="GmrSD_C"/>
</dbReference>
<dbReference type="EMBL" id="VSFG01000013">
    <property type="protein sequence ID" value="TYB40029.1"/>
    <property type="molecule type" value="Genomic_DNA"/>
</dbReference>
<dbReference type="AlphaFoldDB" id="A0A5D0N6Q6"/>
<keyword evidence="3" id="KW-0255">Endonuclease</keyword>
<keyword evidence="4" id="KW-1185">Reference proteome</keyword>
<dbReference type="GO" id="GO:0004519">
    <property type="term" value="F:endonuclease activity"/>
    <property type="evidence" value="ECO:0007669"/>
    <property type="project" value="UniProtKB-KW"/>
</dbReference>
<reference evidence="3 4" key="1">
    <citation type="submission" date="2019-08" db="EMBL/GenBank/DDBJ databases">
        <title>Actinomadura sp. nov. CYP1-5 isolated from mountain soil.</title>
        <authorList>
            <person name="Songsumanus A."/>
            <person name="Kuncharoen N."/>
            <person name="Kudo T."/>
            <person name="Yuki M."/>
            <person name="Igarashi Y."/>
            <person name="Tanasupawat S."/>
        </authorList>
    </citation>
    <scope>NUCLEOTIDE SEQUENCE [LARGE SCALE GENOMIC DNA]</scope>
    <source>
        <strain evidence="3 4">JCM 14158</strain>
    </source>
</reference>
<feature type="domain" description="GmrSD restriction endonucleases C-terminal" evidence="2">
    <location>
        <begin position="114"/>
        <end position="219"/>
    </location>
</feature>
<sequence>MLPSEKELPVKRTGIAVTAVSLFIAALVAPAAAAETAAETAFVAAPPPPPDASVAAQHLAALTVRAEGSMDGYTREKFPHWINQGNNCNTREVVLKRDGENVQVNSECQAVSGTWRSPYDGATWTHRDDLDIDHMVPLAQAWRSGADTWTTARRRQFANDLTSSQLWAVTDNVNQAKGDKDPAQWTPPLASFRCMYARSWIDVKYRYALTLDAAEKTALERLLATC</sequence>
<keyword evidence="3" id="KW-0540">Nuclease</keyword>
<proteinExistence type="predicted"/>
<organism evidence="3 4">
    <name type="scientific">Actinomadura chibensis</name>
    <dbReference type="NCBI Taxonomy" id="392828"/>
    <lineage>
        <taxon>Bacteria</taxon>
        <taxon>Bacillati</taxon>
        <taxon>Actinomycetota</taxon>
        <taxon>Actinomycetes</taxon>
        <taxon>Streptosporangiales</taxon>
        <taxon>Thermomonosporaceae</taxon>
        <taxon>Actinomadura</taxon>
    </lineage>
</organism>
<evidence type="ECO:0000259" key="2">
    <source>
        <dbReference type="Pfam" id="PF07510"/>
    </source>
</evidence>
<feature type="signal peptide" evidence="1">
    <location>
        <begin position="1"/>
        <end position="33"/>
    </location>
</feature>
<dbReference type="PANTHER" id="PTHR24094:SF15">
    <property type="entry name" value="AMP-DEPENDENT SYNTHETASE_LIGASE DOMAIN-CONTAINING PROTEIN-RELATED"/>
    <property type="match status" value="1"/>
</dbReference>
<protein>
    <submittedName>
        <fullName evidence="3">HNH endonuclease</fullName>
    </submittedName>
</protein>
<accession>A0A5D0N6Q6</accession>